<dbReference type="SUPFAM" id="SSF49899">
    <property type="entry name" value="Concanavalin A-like lectins/glucanases"/>
    <property type="match status" value="1"/>
</dbReference>
<dbReference type="InterPro" id="IPR000998">
    <property type="entry name" value="MAM_dom"/>
</dbReference>
<dbReference type="Proteomes" id="UP000054359">
    <property type="component" value="Unassembled WGS sequence"/>
</dbReference>
<dbReference type="PROSITE" id="PS50060">
    <property type="entry name" value="MAM_2"/>
    <property type="match status" value="1"/>
</dbReference>
<dbReference type="OrthoDB" id="6425967at2759"/>
<gene>
    <name evidence="3" type="ORF">X975_16903</name>
</gene>
<dbReference type="EMBL" id="KK116555">
    <property type="protein sequence ID" value="KFM68109.1"/>
    <property type="molecule type" value="Genomic_DNA"/>
</dbReference>
<protein>
    <recommendedName>
        <fullName evidence="2">MAM domain-containing protein</fullName>
    </recommendedName>
</protein>
<accession>A0A087TSM0</accession>
<feature type="non-terminal residue" evidence="3">
    <location>
        <position position="177"/>
    </location>
</feature>
<evidence type="ECO:0000313" key="4">
    <source>
        <dbReference type="Proteomes" id="UP000054359"/>
    </source>
</evidence>
<evidence type="ECO:0000256" key="1">
    <source>
        <dbReference type="SAM" id="SignalP"/>
    </source>
</evidence>
<feature type="signal peptide" evidence="1">
    <location>
        <begin position="1"/>
        <end position="34"/>
    </location>
</feature>
<organism evidence="3 4">
    <name type="scientific">Stegodyphus mimosarum</name>
    <name type="common">African social velvet spider</name>
    <dbReference type="NCBI Taxonomy" id="407821"/>
    <lineage>
        <taxon>Eukaryota</taxon>
        <taxon>Metazoa</taxon>
        <taxon>Ecdysozoa</taxon>
        <taxon>Arthropoda</taxon>
        <taxon>Chelicerata</taxon>
        <taxon>Arachnida</taxon>
        <taxon>Araneae</taxon>
        <taxon>Araneomorphae</taxon>
        <taxon>Entelegynae</taxon>
        <taxon>Eresoidea</taxon>
        <taxon>Eresidae</taxon>
        <taxon>Stegodyphus</taxon>
    </lineage>
</organism>
<keyword evidence="1" id="KW-0732">Signal</keyword>
<evidence type="ECO:0000313" key="3">
    <source>
        <dbReference type="EMBL" id="KFM68109.1"/>
    </source>
</evidence>
<evidence type="ECO:0000259" key="2">
    <source>
        <dbReference type="PROSITE" id="PS50060"/>
    </source>
</evidence>
<proteinExistence type="predicted"/>
<feature type="domain" description="MAM" evidence="2">
    <location>
        <begin position="34"/>
        <end position="177"/>
    </location>
</feature>
<dbReference type="GO" id="GO:0016020">
    <property type="term" value="C:membrane"/>
    <property type="evidence" value="ECO:0007669"/>
    <property type="project" value="InterPro"/>
</dbReference>
<dbReference type="Gene3D" id="2.60.120.200">
    <property type="match status" value="1"/>
</dbReference>
<reference evidence="3 4" key="1">
    <citation type="submission" date="2013-11" db="EMBL/GenBank/DDBJ databases">
        <title>Genome sequencing of Stegodyphus mimosarum.</title>
        <authorList>
            <person name="Bechsgaard J."/>
        </authorList>
    </citation>
    <scope>NUCLEOTIDE SEQUENCE [LARGE SCALE GENOMIC DNA]</scope>
</reference>
<dbReference type="AlphaFoldDB" id="A0A087TSM0"/>
<name>A0A087TSM0_STEMI</name>
<keyword evidence="4" id="KW-1185">Reference proteome</keyword>
<sequence length="177" mass="20507">MRIKHIGCLKQTYCFSQLLKLWLLYSCHLNVVLSQCENAFEGTCVWTHNEKSALRWLFKSDGQERYAELSKCEFPNCGTGILQSPWLPSRNERSSVSFQYKIYGTSAVYLRLYLVQEDNTQQLLFSKTGDYAFTFPETWSSRLVALPPIQNKHKLILKAFIPYKEAYVAVKDITLDG</sequence>
<feature type="chain" id="PRO_5001829929" description="MAM domain-containing protein" evidence="1">
    <location>
        <begin position="35"/>
        <end position="177"/>
    </location>
</feature>
<dbReference type="Pfam" id="PF00629">
    <property type="entry name" value="MAM"/>
    <property type="match status" value="1"/>
</dbReference>
<dbReference type="InterPro" id="IPR013320">
    <property type="entry name" value="ConA-like_dom_sf"/>
</dbReference>